<dbReference type="OrthoDB" id="5849529at2759"/>
<keyword evidence="2" id="KW-1185">Reference proteome</keyword>
<gene>
    <name evidence="1" type="primary">Acey_s0142.g2288</name>
    <name evidence="1" type="ORF">Y032_0142g2288</name>
</gene>
<comment type="caution">
    <text evidence="1">The sequence shown here is derived from an EMBL/GenBank/DDBJ whole genome shotgun (WGS) entry which is preliminary data.</text>
</comment>
<organism evidence="1 2">
    <name type="scientific">Ancylostoma ceylanicum</name>
    <dbReference type="NCBI Taxonomy" id="53326"/>
    <lineage>
        <taxon>Eukaryota</taxon>
        <taxon>Metazoa</taxon>
        <taxon>Ecdysozoa</taxon>
        <taxon>Nematoda</taxon>
        <taxon>Chromadorea</taxon>
        <taxon>Rhabditida</taxon>
        <taxon>Rhabditina</taxon>
        <taxon>Rhabditomorpha</taxon>
        <taxon>Strongyloidea</taxon>
        <taxon>Ancylostomatidae</taxon>
        <taxon>Ancylostomatinae</taxon>
        <taxon>Ancylostoma</taxon>
    </lineage>
</organism>
<dbReference type="AlphaFoldDB" id="A0A016T3M3"/>
<proteinExistence type="predicted"/>
<dbReference type="EMBL" id="JARK01001478">
    <property type="protein sequence ID" value="EYB97189.1"/>
    <property type="molecule type" value="Genomic_DNA"/>
</dbReference>
<reference evidence="2" key="1">
    <citation type="journal article" date="2015" name="Nat. Genet.">
        <title>The genome and transcriptome of the zoonotic hookworm Ancylostoma ceylanicum identify infection-specific gene families.</title>
        <authorList>
            <person name="Schwarz E.M."/>
            <person name="Hu Y."/>
            <person name="Antoshechkin I."/>
            <person name="Miller M.M."/>
            <person name="Sternberg P.W."/>
            <person name="Aroian R.V."/>
        </authorList>
    </citation>
    <scope>NUCLEOTIDE SEQUENCE</scope>
    <source>
        <strain evidence="2">HY135</strain>
    </source>
</reference>
<evidence type="ECO:0000313" key="2">
    <source>
        <dbReference type="Proteomes" id="UP000024635"/>
    </source>
</evidence>
<evidence type="ECO:0000313" key="1">
    <source>
        <dbReference type="EMBL" id="EYB97189.1"/>
    </source>
</evidence>
<sequence length="142" mass="15825">MIMKAAEGKGSLKKCTRDSREYNVLKNEDGIVAFSHREMESTTERFHSNIFRSLNVVPSPNILAGKTSPQILPSEIRDAIGSMKLGIVPGPDRISVDLLRAGDGRLLGILAARFSSYLEKERIPDQCRTSCTILLHRKSDKR</sequence>
<name>A0A016T3M3_9BILA</name>
<accession>A0A016T3M3</accession>
<dbReference type="Proteomes" id="UP000024635">
    <property type="component" value="Unassembled WGS sequence"/>
</dbReference>
<protein>
    <submittedName>
        <fullName evidence="1">Uncharacterized protein</fullName>
    </submittedName>
</protein>